<comment type="pathway">
    <text evidence="2 12">Cofactor biosynthesis; riboflavin biosynthesis; 5-amino-6-(D-ribitylamino)uracil from GTP: step 2/4.</text>
</comment>
<evidence type="ECO:0000256" key="2">
    <source>
        <dbReference type="ARBA" id="ARBA00004882"/>
    </source>
</evidence>
<dbReference type="PROSITE" id="PS00903">
    <property type="entry name" value="CYT_DCMP_DEAMINASES_1"/>
    <property type="match status" value="1"/>
</dbReference>
<comment type="pathway">
    <text evidence="3 12">Cofactor biosynthesis; riboflavin biosynthesis; 5-amino-6-(D-ribitylamino)uracil from GTP: step 3/4.</text>
</comment>
<dbReference type="SUPFAM" id="SSF53597">
    <property type="entry name" value="Dihydrofolate reductase-like"/>
    <property type="match status" value="1"/>
</dbReference>
<gene>
    <name evidence="14" type="primary">ribD</name>
    <name evidence="14" type="ORF">H5985_07600</name>
</gene>
<evidence type="ECO:0000256" key="4">
    <source>
        <dbReference type="ARBA" id="ARBA00005259"/>
    </source>
</evidence>
<dbReference type="InterPro" id="IPR004794">
    <property type="entry name" value="Eubact_RibD"/>
</dbReference>
<evidence type="ECO:0000259" key="13">
    <source>
        <dbReference type="PROSITE" id="PS51747"/>
    </source>
</evidence>
<evidence type="ECO:0000256" key="6">
    <source>
        <dbReference type="ARBA" id="ARBA00022619"/>
    </source>
</evidence>
<dbReference type="InterPro" id="IPR016193">
    <property type="entry name" value="Cytidine_deaminase-like"/>
</dbReference>
<dbReference type="PROSITE" id="PS51747">
    <property type="entry name" value="CYT_DCMP_DEAMINASES_2"/>
    <property type="match status" value="1"/>
</dbReference>
<sequence length="357" mass="38845">MKRALALAAKARPISPPNPSVGCVIVRDGTVLGEGFTQKTGSDHAEIQAIKDAYARGGNIAGATVYVTLEPCSHYGRTPPCALRLIKEKVARVVVACLDPNPLVAGRGVAMLRQAGIEVQVGVLEQEAWQMNAGFMTRMTEQRPWVRAKVAMSLDGFTALGNGESQWITGEAAREDGRRWRCVAGAVLTGLGTVLADNPSLTARVEGKLQERQPLKVLVDSSLRVNAENRFFDEGQVLVVCVQKNDAKIQQLAAREAEVLQLPGADNRVDLKALLSELARREINEVHLEAGSILTGEMLRQNLVDELLVYVAPKILGEGRHAFKLPAVQSLSDCESWILAECTQVGNDVRMILRKRK</sequence>
<keyword evidence="9 12" id="KW-0521">NADP</keyword>
<dbReference type="Gene3D" id="3.40.430.10">
    <property type="entry name" value="Dihydrofolate Reductase, subunit A"/>
    <property type="match status" value="1"/>
</dbReference>
<dbReference type="EMBL" id="JACJKX010000014">
    <property type="protein sequence ID" value="MBM6929129.1"/>
    <property type="molecule type" value="Genomic_DNA"/>
</dbReference>
<dbReference type="InterPro" id="IPR011549">
    <property type="entry name" value="RibD_C"/>
</dbReference>
<dbReference type="NCBIfam" id="TIGR00326">
    <property type="entry name" value="eubact_ribD"/>
    <property type="match status" value="1"/>
</dbReference>
<dbReference type="InterPro" id="IPR002734">
    <property type="entry name" value="RibDG_C"/>
</dbReference>
<dbReference type="EC" id="3.5.4.26" evidence="12"/>
<evidence type="ECO:0000256" key="8">
    <source>
        <dbReference type="ARBA" id="ARBA00022833"/>
    </source>
</evidence>
<keyword evidence="12 14" id="KW-0378">Hydrolase</keyword>
<evidence type="ECO:0000256" key="9">
    <source>
        <dbReference type="ARBA" id="ARBA00022857"/>
    </source>
</evidence>
<evidence type="ECO:0000256" key="11">
    <source>
        <dbReference type="ARBA" id="ARBA00023268"/>
    </source>
</evidence>
<dbReference type="Pfam" id="PF01872">
    <property type="entry name" value="RibD_C"/>
    <property type="match status" value="1"/>
</dbReference>
<dbReference type="InterPro" id="IPR050765">
    <property type="entry name" value="Riboflavin_Biosynth_HTPR"/>
</dbReference>
<dbReference type="InterPro" id="IPR002125">
    <property type="entry name" value="CMP_dCMP_dom"/>
</dbReference>
<dbReference type="PANTHER" id="PTHR38011:SF7">
    <property type="entry name" value="2,5-DIAMINO-6-RIBOSYLAMINO-4(3H)-PYRIMIDINONE 5'-PHOSPHATE REDUCTASE"/>
    <property type="match status" value="1"/>
</dbReference>
<dbReference type="InterPro" id="IPR024072">
    <property type="entry name" value="DHFR-like_dom_sf"/>
</dbReference>
<comment type="cofactor">
    <cofactor evidence="12">
        <name>Zn(2+)</name>
        <dbReference type="ChEBI" id="CHEBI:29105"/>
    </cofactor>
    <text evidence="12">Binds 1 zinc ion.</text>
</comment>
<evidence type="ECO:0000256" key="1">
    <source>
        <dbReference type="ARBA" id="ARBA00002151"/>
    </source>
</evidence>
<comment type="caution">
    <text evidence="14">The sequence shown here is derived from an EMBL/GenBank/DDBJ whole genome shotgun (WGS) entry which is preliminary data.</text>
</comment>
<dbReference type="PIRSF" id="PIRSF006769">
    <property type="entry name" value="RibD"/>
    <property type="match status" value="1"/>
</dbReference>
<evidence type="ECO:0000256" key="3">
    <source>
        <dbReference type="ARBA" id="ARBA00004910"/>
    </source>
</evidence>
<evidence type="ECO:0000256" key="10">
    <source>
        <dbReference type="ARBA" id="ARBA00023002"/>
    </source>
</evidence>
<dbReference type="PANTHER" id="PTHR38011">
    <property type="entry name" value="DIHYDROFOLATE REDUCTASE FAMILY PROTEIN (AFU_ORTHOLOGUE AFUA_8G06820)"/>
    <property type="match status" value="1"/>
</dbReference>
<dbReference type="NCBIfam" id="TIGR00227">
    <property type="entry name" value="ribD_Cterm"/>
    <property type="match status" value="1"/>
</dbReference>
<evidence type="ECO:0000256" key="7">
    <source>
        <dbReference type="ARBA" id="ARBA00022723"/>
    </source>
</evidence>
<accession>A0ABS2GUR6</accession>
<reference evidence="14 15" key="1">
    <citation type="journal article" date="2021" name="Sci. Rep.">
        <title>The distribution of antibiotic resistance genes in chicken gut microbiota commensals.</title>
        <authorList>
            <person name="Juricova H."/>
            <person name="Matiasovicova J."/>
            <person name="Kubasova T."/>
            <person name="Cejkova D."/>
            <person name="Rychlik I."/>
        </authorList>
    </citation>
    <scope>NUCLEOTIDE SEQUENCE [LARGE SCALE GENOMIC DNA]</scope>
    <source>
        <strain evidence="14 15">An562</strain>
    </source>
</reference>
<comment type="catalytic activity">
    <reaction evidence="12">
        <text>2,5-diamino-6-hydroxy-4-(5-phosphoribosylamino)-pyrimidine + H2O + H(+) = 5-amino-6-(5-phospho-D-ribosylamino)uracil + NH4(+)</text>
        <dbReference type="Rhea" id="RHEA:21868"/>
        <dbReference type="ChEBI" id="CHEBI:15377"/>
        <dbReference type="ChEBI" id="CHEBI:15378"/>
        <dbReference type="ChEBI" id="CHEBI:28938"/>
        <dbReference type="ChEBI" id="CHEBI:58453"/>
        <dbReference type="ChEBI" id="CHEBI:58614"/>
        <dbReference type="EC" id="3.5.4.26"/>
    </reaction>
</comment>
<evidence type="ECO:0000256" key="12">
    <source>
        <dbReference type="PIRNR" id="PIRNR006769"/>
    </source>
</evidence>
<keyword evidence="8 12" id="KW-0862">Zinc</keyword>
<dbReference type="SUPFAM" id="SSF53927">
    <property type="entry name" value="Cytidine deaminase-like"/>
    <property type="match status" value="1"/>
</dbReference>
<name>A0ABS2GUR6_9BURK</name>
<keyword evidence="10 12" id="KW-0560">Oxidoreductase</keyword>
<keyword evidence="11" id="KW-0511">Multifunctional enzyme</keyword>
<comment type="similarity">
    <text evidence="4 12">In the N-terminal section; belongs to the cytidine and deoxycytidylate deaminase family.</text>
</comment>
<keyword evidence="6 12" id="KW-0686">Riboflavin biosynthesis</keyword>
<organism evidence="14 15">
    <name type="scientific">Parasutterella secunda</name>
    <dbReference type="NCBI Taxonomy" id="626947"/>
    <lineage>
        <taxon>Bacteria</taxon>
        <taxon>Pseudomonadati</taxon>
        <taxon>Pseudomonadota</taxon>
        <taxon>Betaproteobacteria</taxon>
        <taxon>Burkholderiales</taxon>
        <taxon>Sutterellaceae</taxon>
        <taxon>Parasutterella</taxon>
    </lineage>
</organism>
<dbReference type="Proteomes" id="UP000777002">
    <property type="component" value="Unassembled WGS sequence"/>
</dbReference>
<evidence type="ECO:0000313" key="14">
    <source>
        <dbReference type="EMBL" id="MBM6929129.1"/>
    </source>
</evidence>
<dbReference type="GO" id="GO:0008835">
    <property type="term" value="F:diaminohydroxyphosphoribosylaminopyrimidine deaminase activity"/>
    <property type="evidence" value="ECO:0007669"/>
    <property type="project" value="UniProtKB-EC"/>
</dbReference>
<keyword evidence="7 12" id="KW-0479">Metal-binding</keyword>
<evidence type="ECO:0000256" key="5">
    <source>
        <dbReference type="ARBA" id="ARBA00007417"/>
    </source>
</evidence>
<dbReference type="Gene3D" id="3.40.140.10">
    <property type="entry name" value="Cytidine Deaminase, domain 2"/>
    <property type="match status" value="1"/>
</dbReference>
<dbReference type="GO" id="GO:0008703">
    <property type="term" value="F:5-amino-6-(5-phosphoribosylamino)uracil reductase activity"/>
    <property type="evidence" value="ECO:0007669"/>
    <property type="project" value="UniProtKB-EC"/>
</dbReference>
<feature type="domain" description="CMP/dCMP-type deaminase" evidence="13">
    <location>
        <begin position="1"/>
        <end position="120"/>
    </location>
</feature>
<proteinExistence type="inferred from homology"/>
<keyword evidence="15" id="KW-1185">Reference proteome</keyword>
<dbReference type="Pfam" id="PF00383">
    <property type="entry name" value="dCMP_cyt_deam_1"/>
    <property type="match status" value="1"/>
</dbReference>
<dbReference type="InterPro" id="IPR016192">
    <property type="entry name" value="APOBEC/CMP_deaminase_Zn-bd"/>
</dbReference>
<comment type="catalytic activity">
    <reaction evidence="12">
        <text>5-amino-6-(5-phospho-D-ribitylamino)uracil + NADP(+) = 5-amino-6-(5-phospho-D-ribosylamino)uracil + NADPH + H(+)</text>
        <dbReference type="Rhea" id="RHEA:17845"/>
        <dbReference type="ChEBI" id="CHEBI:15378"/>
        <dbReference type="ChEBI" id="CHEBI:57783"/>
        <dbReference type="ChEBI" id="CHEBI:58349"/>
        <dbReference type="ChEBI" id="CHEBI:58421"/>
        <dbReference type="ChEBI" id="CHEBI:58453"/>
        <dbReference type="EC" id="1.1.1.193"/>
    </reaction>
</comment>
<comment type="similarity">
    <text evidence="5 12">In the C-terminal section; belongs to the HTP reductase family.</text>
</comment>
<dbReference type="CDD" id="cd01284">
    <property type="entry name" value="Riboflavin_deaminase-reductase"/>
    <property type="match status" value="1"/>
</dbReference>
<evidence type="ECO:0000313" key="15">
    <source>
        <dbReference type="Proteomes" id="UP000777002"/>
    </source>
</evidence>
<protein>
    <recommendedName>
        <fullName evidence="12">Riboflavin biosynthesis protein RibD</fullName>
    </recommendedName>
    <domain>
        <recommendedName>
            <fullName evidence="12">Diaminohydroxyphosphoribosylaminopyrimidine deaminase</fullName>
            <shortName evidence="12">DRAP deaminase</shortName>
            <ecNumber evidence="12">3.5.4.26</ecNumber>
        </recommendedName>
        <alternativeName>
            <fullName evidence="12">Riboflavin-specific deaminase</fullName>
        </alternativeName>
    </domain>
    <domain>
        <recommendedName>
            <fullName evidence="12">5-amino-6-(5-phosphoribosylamino)uracil reductase</fullName>
            <ecNumber evidence="12">1.1.1.193</ecNumber>
        </recommendedName>
        <alternativeName>
            <fullName evidence="12">HTP reductase</fullName>
        </alternativeName>
    </domain>
</protein>
<comment type="function">
    <text evidence="1 12">Converts 2,5-diamino-6-(ribosylamino)-4(3h)-pyrimidinone 5'-phosphate into 5-amino-6-(ribosylamino)-2,4(1h,3h)-pyrimidinedione 5'-phosphate.</text>
</comment>
<dbReference type="EC" id="1.1.1.193" evidence="12"/>